<evidence type="ECO:0000256" key="4">
    <source>
        <dbReference type="ARBA" id="ARBA00022722"/>
    </source>
</evidence>
<reference evidence="13" key="2">
    <citation type="submission" date="2016-01" db="EMBL/GenBank/DDBJ databases">
        <title>Six Aerococcus type strain genome sequencing and assembly using PacBio and Illumina Hiseq.</title>
        <authorList>
            <person name="Carkaci D."/>
            <person name="Dargis R."/>
            <person name="Nielsen X.C."/>
            <person name="Skovgaard O."/>
            <person name="Fuursted K."/>
            <person name="Christensen J.J."/>
        </authorList>
    </citation>
    <scope>NUCLEOTIDE SEQUENCE [LARGE SCALE GENOMIC DNA]</scope>
    <source>
        <strain evidence="13">CCUG28094</strain>
    </source>
</reference>
<dbReference type="InterPro" id="IPR020549">
    <property type="entry name" value="YbeY_CS"/>
</dbReference>
<evidence type="ECO:0000313" key="10">
    <source>
        <dbReference type="EMBL" id="AMB98321.1"/>
    </source>
</evidence>
<dbReference type="HAMAP" id="MF_00009">
    <property type="entry name" value="Endoribonucl_YbeY"/>
    <property type="match status" value="1"/>
</dbReference>
<sequence length="176" mass="20098">MKIRVINDRQGKKKKGEKVLDLIFEDKTNGLSSKDKEMLHELLDFAADYLKLTGEIDLSLTIVNDAEIHEINKTYRNIDRPTDVISFAIEDLGEDELAVMGLPEDMPRELGDLFISIDKTREQAADYGHSFERELGFLAVHGFLHLNGYDHLNEADEKEMFGLQKEILDAYGLKRA</sequence>
<proteinExistence type="inferred from homology"/>
<evidence type="ECO:0000256" key="6">
    <source>
        <dbReference type="ARBA" id="ARBA00022759"/>
    </source>
</evidence>
<comment type="function">
    <text evidence="9">Single strand-specific metallo-endoribonuclease involved in late-stage 70S ribosome quality control and in maturation of the 3' terminus of the 16S rRNA.</text>
</comment>
<gene>
    <name evidence="9 12" type="primary">ybeY</name>
    <name evidence="10" type="ORF">AWM74_08895</name>
    <name evidence="11" type="ORF">OZ415_04825</name>
    <name evidence="12" type="ORF">PML80_04635</name>
</gene>
<dbReference type="Pfam" id="PF02130">
    <property type="entry name" value="YbeY"/>
    <property type="match status" value="1"/>
</dbReference>
<feature type="binding site" evidence="9">
    <location>
        <position position="141"/>
    </location>
    <ligand>
        <name>Zn(2+)</name>
        <dbReference type="ChEBI" id="CHEBI:29105"/>
        <note>catalytic</note>
    </ligand>
</feature>
<dbReference type="EC" id="3.1.-.-" evidence="9"/>
<accession>A0A0U4WY29</accession>
<keyword evidence="7 9" id="KW-0378">Hydrolase</keyword>
<protein>
    <recommendedName>
        <fullName evidence="9">Endoribonuclease YbeY</fullName>
        <ecNumber evidence="9">3.1.-.-</ecNumber>
    </recommendedName>
</protein>
<feature type="binding site" evidence="9">
    <location>
        <position position="145"/>
    </location>
    <ligand>
        <name>Zn(2+)</name>
        <dbReference type="ChEBI" id="CHEBI:29105"/>
        <note>catalytic</note>
    </ligand>
</feature>
<comment type="cofactor">
    <cofactor evidence="9">
        <name>Zn(2+)</name>
        <dbReference type="ChEBI" id="CHEBI:29105"/>
    </cofactor>
    <text evidence="9">Binds 1 zinc ion.</text>
</comment>
<dbReference type="KEGG" id="aui:APT62_05095"/>
<organism evidence="12 14">
    <name type="scientific">Aerococcus urinaeequi</name>
    <dbReference type="NCBI Taxonomy" id="51665"/>
    <lineage>
        <taxon>Bacteria</taxon>
        <taxon>Bacillati</taxon>
        <taxon>Bacillota</taxon>
        <taxon>Bacilli</taxon>
        <taxon>Lactobacillales</taxon>
        <taxon>Aerococcaceae</taxon>
        <taxon>Aerococcus</taxon>
    </lineage>
</organism>
<comment type="subcellular location">
    <subcellularLocation>
        <location evidence="9">Cytoplasm</location>
    </subcellularLocation>
</comment>
<keyword evidence="2 9" id="KW-0690">Ribosome biogenesis</keyword>
<dbReference type="InterPro" id="IPR023091">
    <property type="entry name" value="MetalPrtase_cat_dom_sf_prd"/>
</dbReference>
<evidence type="ECO:0000256" key="5">
    <source>
        <dbReference type="ARBA" id="ARBA00022723"/>
    </source>
</evidence>
<evidence type="ECO:0000256" key="8">
    <source>
        <dbReference type="ARBA" id="ARBA00022833"/>
    </source>
</evidence>
<dbReference type="PANTHER" id="PTHR46986">
    <property type="entry name" value="ENDORIBONUCLEASE YBEY, CHLOROPLASTIC"/>
    <property type="match status" value="1"/>
</dbReference>
<dbReference type="Proteomes" id="UP000067698">
    <property type="component" value="Chromosome"/>
</dbReference>
<dbReference type="Proteomes" id="UP001179483">
    <property type="component" value="Chromosome"/>
</dbReference>
<dbReference type="GO" id="GO:0008270">
    <property type="term" value="F:zinc ion binding"/>
    <property type="evidence" value="ECO:0007669"/>
    <property type="project" value="UniProtKB-UniRule"/>
</dbReference>
<dbReference type="RefSeq" id="WP_048728125.1">
    <property type="nucleotide sequence ID" value="NZ_CP014162.1"/>
</dbReference>
<dbReference type="EMBL" id="CP116590">
    <property type="protein sequence ID" value="WCG38709.1"/>
    <property type="molecule type" value="Genomic_DNA"/>
</dbReference>
<dbReference type="InterPro" id="IPR002036">
    <property type="entry name" value="YbeY"/>
</dbReference>
<reference evidence="10 13" key="1">
    <citation type="journal article" date="2016" name="Genome Announc.">
        <title>Complete Genome Sequences of Aerococcus christensenii CCUG 28831T, Aerococcus sanguinicola CCUG 43001T, Aerococcus urinae CCUG 36881T, Aerococcus urinaeequi CCUG 28094T, Aerococcus urinaehominis CCUG 42038 BT, and Aerococcus viridans CCUG 4311T.</title>
        <authorList>
            <person name="Carkaci D."/>
            <person name="Dargis R."/>
            <person name="Nielsen X.C."/>
            <person name="Skovgaard O."/>
            <person name="Fuursted K."/>
            <person name="Christensen J.J."/>
        </authorList>
    </citation>
    <scope>NUCLEOTIDE SEQUENCE [LARGE SCALE GENOMIC DNA]</scope>
    <source>
        <strain evidence="10 13">CCUG28094</strain>
    </source>
</reference>
<dbReference type="PROSITE" id="PS01306">
    <property type="entry name" value="UPF0054"/>
    <property type="match status" value="1"/>
</dbReference>
<evidence type="ECO:0000256" key="3">
    <source>
        <dbReference type="ARBA" id="ARBA00022552"/>
    </source>
</evidence>
<evidence type="ECO:0000313" key="12">
    <source>
        <dbReference type="EMBL" id="WCG38709.1"/>
    </source>
</evidence>
<comment type="similarity">
    <text evidence="1 9">Belongs to the endoribonuclease YbeY family.</text>
</comment>
<dbReference type="Gene3D" id="3.40.390.30">
    <property type="entry name" value="Metalloproteases ('zincins'), catalytic domain"/>
    <property type="match status" value="1"/>
</dbReference>
<dbReference type="AlphaFoldDB" id="A0A0U4WY29"/>
<dbReference type="GO" id="GO:0004521">
    <property type="term" value="F:RNA endonuclease activity"/>
    <property type="evidence" value="ECO:0007669"/>
    <property type="project" value="UniProtKB-UniRule"/>
</dbReference>
<dbReference type="GO" id="GO:0006364">
    <property type="term" value="P:rRNA processing"/>
    <property type="evidence" value="ECO:0007669"/>
    <property type="project" value="UniProtKB-UniRule"/>
</dbReference>
<dbReference type="Proteomes" id="UP001164714">
    <property type="component" value="Chromosome"/>
</dbReference>
<keyword evidence="9" id="KW-0963">Cytoplasm</keyword>
<dbReference type="EMBL" id="CP014162">
    <property type="protein sequence ID" value="AMB98321.1"/>
    <property type="molecule type" value="Genomic_DNA"/>
</dbReference>
<dbReference type="GO" id="GO:0005737">
    <property type="term" value="C:cytoplasm"/>
    <property type="evidence" value="ECO:0007669"/>
    <property type="project" value="UniProtKB-SubCell"/>
</dbReference>
<keyword evidence="4 9" id="KW-0540">Nuclease</keyword>
<evidence type="ECO:0000256" key="7">
    <source>
        <dbReference type="ARBA" id="ARBA00022801"/>
    </source>
</evidence>
<name>A0A0U4WY29_9LACT</name>
<evidence type="ECO:0000256" key="1">
    <source>
        <dbReference type="ARBA" id="ARBA00010875"/>
    </source>
</evidence>
<reference evidence="11" key="3">
    <citation type="submission" date="2022-12" db="EMBL/GenBank/DDBJ databases">
        <title>Whole genome sequence analysis of a duck derived balloon bacteium Aerococcus urinaeequi henan2020.</title>
        <authorList>
            <person name="Zhang H."/>
            <person name="Qiao H.X."/>
            <person name="Bian C.Z."/>
            <person name="Shu J.C."/>
        </authorList>
    </citation>
    <scope>NUCLEOTIDE SEQUENCE</scope>
    <source>
        <strain evidence="11">2020-HN-1</strain>
    </source>
</reference>
<evidence type="ECO:0000313" key="13">
    <source>
        <dbReference type="Proteomes" id="UP000067698"/>
    </source>
</evidence>
<evidence type="ECO:0000256" key="2">
    <source>
        <dbReference type="ARBA" id="ARBA00022517"/>
    </source>
</evidence>
<keyword evidence="6 9" id="KW-0255">Endonuclease</keyword>
<dbReference type="SUPFAM" id="SSF55486">
    <property type="entry name" value="Metalloproteases ('zincins'), catalytic domain"/>
    <property type="match status" value="1"/>
</dbReference>
<dbReference type="NCBIfam" id="TIGR00043">
    <property type="entry name" value="rRNA maturation RNase YbeY"/>
    <property type="match status" value="1"/>
</dbReference>
<dbReference type="GeneID" id="92867678"/>
<evidence type="ECO:0000256" key="9">
    <source>
        <dbReference type="HAMAP-Rule" id="MF_00009"/>
    </source>
</evidence>
<keyword evidence="8 9" id="KW-0862">Zinc</keyword>
<reference evidence="12" key="4">
    <citation type="submission" date="2023-01" db="EMBL/GenBank/DDBJ databases">
        <title>Oxazolidinone resistance genes in florfenicol resistant enterococci from beef cattle and veal calves at slaughter.</title>
        <authorList>
            <person name="Biggel M."/>
        </authorList>
    </citation>
    <scope>NUCLEOTIDE SEQUENCE</scope>
    <source>
        <strain evidence="12">K79-1</strain>
    </source>
</reference>
<dbReference type="EMBL" id="CP114063">
    <property type="protein sequence ID" value="WAT25486.1"/>
    <property type="molecule type" value="Genomic_DNA"/>
</dbReference>
<keyword evidence="3 9" id="KW-0698">rRNA processing</keyword>
<dbReference type="PANTHER" id="PTHR46986:SF1">
    <property type="entry name" value="ENDORIBONUCLEASE YBEY, CHLOROPLASTIC"/>
    <property type="match status" value="1"/>
</dbReference>
<evidence type="ECO:0000313" key="14">
    <source>
        <dbReference type="Proteomes" id="UP001179483"/>
    </source>
</evidence>
<feature type="binding site" evidence="9">
    <location>
        <position position="151"/>
    </location>
    <ligand>
        <name>Zn(2+)</name>
        <dbReference type="ChEBI" id="CHEBI:29105"/>
        <note>catalytic</note>
    </ligand>
</feature>
<keyword evidence="5 9" id="KW-0479">Metal-binding</keyword>
<dbReference type="GO" id="GO:0004222">
    <property type="term" value="F:metalloendopeptidase activity"/>
    <property type="evidence" value="ECO:0007669"/>
    <property type="project" value="InterPro"/>
</dbReference>
<evidence type="ECO:0000313" key="11">
    <source>
        <dbReference type="EMBL" id="WAT25486.1"/>
    </source>
</evidence>